<evidence type="ECO:0000256" key="1">
    <source>
        <dbReference type="SAM" id="MobiDB-lite"/>
    </source>
</evidence>
<reference evidence="2" key="2">
    <citation type="submission" date="2012-06" db="EMBL/GenBank/DDBJ databases">
        <authorList>
            <person name="Yu Y."/>
            <person name="Currie J."/>
            <person name="Lomeli R."/>
            <person name="Angelova A."/>
            <person name="Collura K."/>
            <person name="Wissotski M."/>
            <person name="Campos D."/>
            <person name="Kudrna D."/>
            <person name="Golser W."/>
            <person name="Ashely E."/>
            <person name="Descour A."/>
            <person name="Fernandes J."/>
            <person name="Soderlund C."/>
            <person name="Walbot V."/>
        </authorList>
    </citation>
    <scope>NUCLEOTIDE SEQUENCE</scope>
    <source>
        <strain evidence="2">B73</strain>
    </source>
</reference>
<accession>C4IZ97</accession>
<reference evidence="2" key="1">
    <citation type="journal article" date="2009" name="PLoS Genet.">
        <title>Sequencing, mapping, and analysis of 27,455 maize full-length cDNAs.</title>
        <authorList>
            <person name="Soderlund C."/>
            <person name="Descour A."/>
            <person name="Kudrna D."/>
            <person name="Bomhoff M."/>
            <person name="Boyd L."/>
            <person name="Currie J."/>
            <person name="Angelova A."/>
            <person name="Collura K."/>
            <person name="Wissotski M."/>
            <person name="Ashley E."/>
            <person name="Morrow D."/>
            <person name="Fernandes J."/>
            <person name="Walbot V."/>
            <person name="Yu Y."/>
        </authorList>
    </citation>
    <scope>NUCLEOTIDE SEQUENCE</scope>
    <source>
        <strain evidence="2">B73</strain>
    </source>
</reference>
<dbReference type="EMBL" id="BT086814">
    <property type="protein sequence ID" value="ACR37167.1"/>
    <property type="molecule type" value="mRNA"/>
</dbReference>
<name>C4IZ97_MAIZE</name>
<feature type="region of interest" description="Disordered" evidence="1">
    <location>
        <begin position="61"/>
        <end position="91"/>
    </location>
</feature>
<organism evidence="2">
    <name type="scientific">Zea mays</name>
    <name type="common">Maize</name>
    <dbReference type="NCBI Taxonomy" id="4577"/>
    <lineage>
        <taxon>Eukaryota</taxon>
        <taxon>Viridiplantae</taxon>
        <taxon>Streptophyta</taxon>
        <taxon>Embryophyta</taxon>
        <taxon>Tracheophyta</taxon>
        <taxon>Spermatophyta</taxon>
        <taxon>Magnoliopsida</taxon>
        <taxon>Liliopsida</taxon>
        <taxon>Poales</taxon>
        <taxon>Poaceae</taxon>
        <taxon>PACMAD clade</taxon>
        <taxon>Panicoideae</taxon>
        <taxon>Andropogonodae</taxon>
        <taxon>Andropogoneae</taxon>
        <taxon>Tripsacinae</taxon>
        <taxon>Zea</taxon>
    </lineage>
</organism>
<feature type="region of interest" description="Disordered" evidence="1">
    <location>
        <begin position="1"/>
        <end position="22"/>
    </location>
</feature>
<protein>
    <submittedName>
        <fullName evidence="2">Uncharacterized protein</fullName>
    </submittedName>
</protein>
<dbReference type="AlphaFoldDB" id="C4IZ97"/>
<evidence type="ECO:0000313" key="2">
    <source>
        <dbReference type="EMBL" id="ACR34247.1"/>
    </source>
</evidence>
<sequence length="91" mass="9878">MASTSSTREKGSDIKIPPQHADELSAYRLHISPTISWETGYSQTEYVSWPSRCSACRQRCPSWSGSACPPGPGRTRSARSAAPAPPADSRR</sequence>
<dbReference type="EMBL" id="BT083894">
    <property type="protein sequence ID" value="ACR34247.1"/>
    <property type="molecule type" value="mRNA"/>
</dbReference>
<proteinExistence type="evidence at transcript level"/>